<evidence type="ECO:0000256" key="1">
    <source>
        <dbReference type="SAM" id="MobiDB-lite"/>
    </source>
</evidence>
<proteinExistence type="predicted"/>
<reference evidence="2" key="2">
    <citation type="submission" date="2017-06" db="EMBL/GenBank/DDBJ databases">
        <title>WGS assembly of Brachypodium distachyon.</title>
        <authorList>
            <consortium name="The International Brachypodium Initiative"/>
            <person name="Lucas S."/>
            <person name="Harmon-Smith M."/>
            <person name="Lail K."/>
            <person name="Tice H."/>
            <person name="Grimwood J."/>
            <person name="Bruce D."/>
            <person name="Barry K."/>
            <person name="Shu S."/>
            <person name="Lindquist E."/>
            <person name="Wang M."/>
            <person name="Pitluck S."/>
            <person name="Vogel J.P."/>
            <person name="Garvin D.F."/>
            <person name="Mockler T.C."/>
            <person name="Schmutz J."/>
            <person name="Rokhsar D."/>
            <person name="Bevan M.W."/>
        </authorList>
    </citation>
    <scope>NUCLEOTIDE SEQUENCE</scope>
    <source>
        <strain evidence="2">Bd21</strain>
    </source>
</reference>
<evidence type="ECO:0000313" key="3">
    <source>
        <dbReference type="EnsemblPlants" id="PNT68297"/>
    </source>
</evidence>
<keyword evidence="4" id="KW-1185">Reference proteome</keyword>
<dbReference type="EMBL" id="CM000882">
    <property type="protein sequence ID" value="PNT68297.1"/>
    <property type="molecule type" value="Genomic_DNA"/>
</dbReference>
<gene>
    <name evidence="2" type="ORF">BRADI_3g38402v3</name>
</gene>
<dbReference type="InParanoid" id="A0A2K2D1Y3"/>
<dbReference type="Proteomes" id="UP000008810">
    <property type="component" value="Chromosome 3"/>
</dbReference>
<reference evidence="2 3" key="1">
    <citation type="journal article" date="2010" name="Nature">
        <title>Genome sequencing and analysis of the model grass Brachypodium distachyon.</title>
        <authorList>
            <consortium name="International Brachypodium Initiative"/>
        </authorList>
    </citation>
    <scope>NUCLEOTIDE SEQUENCE [LARGE SCALE GENOMIC DNA]</scope>
    <source>
        <strain evidence="2 3">Bd21</strain>
    </source>
</reference>
<dbReference type="Gramene" id="PNT68297">
    <property type="protein sequence ID" value="PNT68297"/>
    <property type="gene ID" value="BRADI_3g38402v3"/>
</dbReference>
<dbReference type="EnsemblPlants" id="PNT68297">
    <property type="protein sequence ID" value="PNT68297"/>
    <property type="gene ID" value="BRADI_3g38402v3"/>
</dbReference>
<feature type="compositionally biased region" description="Basic and acidic residues" evidence="1">
    <location>
        <begin position="8"/>
        <end position="19"/>
    </location>
</feature>
<protein>
    <submittedName>
        <fullName evidence="2 3">Uncharacterized protein</fullName>
    </submittedName>
</protein>
<organism evidence="2">
    <name type="scientific">Brachypodium distachyon</name>
    <name type="common">Purple false brome</name>
    <name type="synonym">Trachynia distachya</name>
    <dbReference type="NCBI Taxonomy" id="15368"/>
    <lineage>
        <taxon>Eukaryota</taxon>
        <taxon>Viridiplantae</taxon>
        <taxon>Streptophyta</taxon>
        <taxon>Embryophyta</taxon>
        <taxon>Tracheophyta</taxon>
        <taxon>Spermatophyta</taxon>
        <taxon>Magnoliopsida</taxon>
        <taxon>Liliopsida</taxon>
        <taxon>Poales</taxon>
        <taxon>Poaceae</taxon>
        <taxon>BOP clade</taxon>
        <taxon>Pooideae</taxon>
        <taxon>Stipodae</taxon>
        <taxon>Brachypodieae</taxon>
        <taxon>Brachypodium</taxon>
    </lineage>
</organism>
<evidence type="ECO:0000313" key="2">
    <source>
        <dbReference type="EMBL" id="PNT68297.1"/>
    </source>
</evidence>
<name>A0A2K2D1Y3_BRADI</name>
<dbReference type="AlphaFoldDB" id="A0A2K2D1Y3"/>
<feature type="region of interest" description="Disordered" evidence="1">
    <location>
        <begin position="1"/>
        <end position="27"/>
    </location>
</feature>
<accession>A0A2K2D1Y3</accession>
<evidence type="ECO:0000313" key="4">
    <source>
        <dbReference type="Proteomes" id="UP000008810"/>
    </source>
</evidence>
<sequence>MPLVQANKMEEMNHKRNNEGGESVPFGSVDREVENATDPISICCQSGSTEILCEKCVLLQKVIFHLHRTHRVYSWTWLVPDG</sequence>
<reference evidence="3" key="3">
    <citation type="submission" date="2018-08" db="UniProtKB">
        <authorList>
            <consortium name="EnsemblPlants"/>
        </authorList>
    </citation>
    <scope>IDENTIFICATION</scope>
    <source>
        <strain evidence="3">cv. Bd21</strain>
    </source>
</reference>